<dbReference type="Proteomes" id="UP000000276">
    <property type="component" value="Chromosome"/>
</dbReference>
<name>D9QCQ3_CORP2</name>
<dbReference type="AlphaFoldDB" id="D9QCQ3"/>
<dbReference type="OrthoDB" id="3213438at2"/>
<dbReference type="PANTHER" id="PTHR47354:SF5">
    <property type="entry name" value="PROTEIN RFBI"/>
    <property type="match status" value="1"/>
</dbReference>
<evidence type="ECO:0000313" key="3">
    <source>
        <dbReference type="Proteomes" id="UP000000276"/>
    </source>
</evidence>
<dbReference type="EMBL" id="CP001829">
    <property type="protein sequence ID" value="ADL11329.1"/>
    <property type="molecule type" value="Genomic_DNA"/>
</dbReference>
<dbReference type="PANTHER" id="PTHR47354">
    <property type="entry name" value="NADH OXIDOREDUCTASE HCR"/>
    <property type="match status" value="1"/>
</dbReference>
<dbReference type="KEGG" id="cpq:CPC231_09505"/>
<sequence>MLDHRSISITELLLENKDAFHTQVFANFYHSNPYARATIAPSEQLVPAVISLIGHLENNGFISDEVKQKFLEHTKLLDARGFHHYTALASAVRSALQTMCTDLPFDKVLAAEQAITSLAFDLNKASNPREPIRASVVEVERRSRRISVVRLIAEENIDYRHGDFLQATTDFLNGHWRYLYPSIPANKSGHIEFHILRNELTTPTGVLTTAREGDQWLLGLGNGHLSIPEDTDLLLIAHSTGLASLRPIILDLMSQSDPPRVHLFFGADYPGELYELAGLWQLAATAPWLSVSPIVKNTADAWWVQPSKYCTAPRGLHIFRSGQAGEVAASYGTWQDRSIIISGPEEDVQASRTALILGGTPSYNIQTLSFSPGPWYLP</sequence>
<dbReference type="HOGENOM" id="CLU_026437_2_0_11"/>
<dbReference type="InterPro" id="IPR017938">
    <property type="entry name" value="Riboflavin_synthase-like_b-brl"/>
</dbReference>
<dbReference type="RefSeq" id="WP_014522479.1">
    <property type="nucleotide sequence ID" value="NC_017301.2"/>
</dbReference>
<dbReference type="SUPFAM" id="SSF52343">
    <property type="entry name" value="Ferredoxin reductase-like, C-terminal NADP-linked domain"/>
    <property type="match status" value="1"/>
</dbReference>
<dbReference type="PATRIC" id="fig|681645.3.peg.1959"/>
<reference evidence="2 3" key="1">
    <citation type="journal article" date="2011" name="J. Bacteriol.">
        <title>Complete genome sequence of Corynebacterium pseudotuberculosis I19, a strain isolated from a cow in Israel with bovine mastitis.</title>
        <authorList>
            <consortium name="Consortium: Rede Paraense de Genomica e Proteomica (RPGP)"/>
            <person name="Silva A."/>
            <person name="Schneider M.P."/>
            <person name="Cerdeira L."/>
            <person name="Barbosa M.S."/>
            <person name="Ramos R.T."/>
            <person name="Carneiro A.R."/>
            <person name="Santos R."/>
            <person name="Lima M."/>
            <person name="D'Afonseca V."/>
            <person name="Almeida S.S."/>
            <person name="Santos A.R."/>
            <person name="Soares S.C."/>
            <person name="Pinto A.C."/>
            <person name="Ali A."/>
            <person name="Dorella F.A."/>
            <person name="Rocha F."/>
            <person name="de Abreu V.A."/>
            <person name="Trost E."/>
            <person name="Tauch A."/>
            <person name="Shpigel N."/>
            <person name="Miyoshi A."/>
            <person name="Azevedo V."/>
        </authorList>
    </citation>
    <scope>NUCLEOTIDE SEQUENCE [LARGE SCALE GENOMIC DNA]</scope>
    <source>
        <strain evidence="2 3">C231</strain>
    </source>
</reference>
<protein>
    <submittedName>
        <fullName evidence="2">Oxidoreductase</fullName>
    </submittedName>
</protein>
<keyword evidence="3" id="KW-1185">Reference proteome</keyword>
<organism evidence="2 3">
    <name type="scientific">Corynebacterium pseudotuberculosis (strain C231)</name>
    <dbReference type="NCBI Taxonomy" id="681645"/>
    <lineage>
        <taxon>Bacteria</taxon>
        <taxon>Bacillati</taxon>
        <taxon>Actinomycetota</taxon>
        <taxon>Actinomycetes</taxon>
        <taxon>Mycobacteriales</taxon>
        <taxon>Corynebacteriaceae</taxon>
        <taxon>Corynebacterium</taxon>
    </lineage>
</organism>
<comment type="cofactor">
    <cofactor evidence="1">
        <name>FAD</name>
        <dbReference type="ChEBI" id="CHEBI:57692"/>
    </cofactor>
</comment>
<dbReference type="GO" id="GO:0016491">
    <property type="term" value="F:oxidoreductase activity"/>
    <property type="evidence" value="ECO:0007669"/>
    <property type="project" value="TreeGrafter"/>
</dbReference>
<dbReference type="eggNOG" id="COG0543">
    <property type="taxonomic scope" value="Bacteria"/>
</dbReference>
<evidence type="ECO:0000313" key="2">
    <source>
        <dbReference type="EMBL" id="ADL11329.1"/>
    </source>
</evidence>
<dbReference type="InterPro" id="IPR050415">
    <property type="entry name" value="MRET"/>
</dbReference>
<reference evidence="2 3" key="2">
    <citation type="journal article" date="2011" name="PLoS ONE">
        <title>Evidence for reductive genome evolution and lateral acquisition of virulence functions in two Corynebacterium pseudotuberculosis strains.</title>
        <authorList>
            <person name="Ruiz J.C."/>
            <person name="D'Afonseca V."/>
            <person name="Silva A."/>
            <person name="Ali A."/>
            <person name="Pinto A.C."/>
            <person name="Santos A.R."/>
            <person name="Rocha A.A."/>
            <person name="Lopes D.O."/>
            <person name="Dorella F.A."/>
            <person name="Pacheco L.G."/>
            <person name="Costa M.P."/>
            <person name="Turk M.Z."/>
            <person name="Seyffert N."/>
            <person name="Moraes P.M."/>
            <person name="Soares S.C."/>
            <person name="Almeida S.S."/>
            <person name="Castro T.L."/>
            <person name="Abreu V.A."/>
            <person name="Trost E."/>
            <person name="Baumbach J."/>
            <person name="Tauch A."/>
            <person name="Schneider M.P."/>
            <person name="McCulloch J."/>
            <person name="Cerdeira L.T."/>
            <person name="Ramos R.T."/>
            <person name="Zerlotini A."/>
            <person name="Dominitini A."/>
            <person name="Resende D.M."/>
            <person name="Coser E.M."/>
            <person name="Oliveira L.M."/>
            <person name="Pedrosa A.L."/>
            <person name="Vieira C.U."/>
            <person name="Guimaraes C.T."/>
            <person name="Bartholomeu D.C."/>
            <person name="Oliveira D.M."/>
            <person name="Santos F.R."/>
            <person name="Rabelo E.M."/>
            <person name="Lobo F.P."/>
            <person name="Franco G.R."/>
            <person name="Costa A.F."/>
            <person name="Castro I.M."/>
            <person name="Dias S.R."/>
            <person name="Ferro J.A."/>
            <person name="Ortega J.M."/>
            <person name="Paiva L.V."/>
            <person name="Goulart L.R."/>
            <person name="Almeida J.F."/>
            <person name="Ferro M.I."/>
            <person name="Carneiro N.P."/>
            <person name="Falcao P.R."/>
            <person name="Grynberg P."/>
            <person name="Teixeira S.M."/>
            <person name="Brommonschenkel S."/>
            <person name="Oliveira S.C."/>
            <person name="Meyer R."/>
            <person name="Moore R.J."/>
            <person name="Miyoshi A."/>
            <person name="Oliveira G.C."/>
            <person name="Azevedo V."/>
        </authorList>
    </citation>
    <scope>NUCLEOTIDE SEQUENCE [LARGE SCALE GENOMIC DNA]</scope>
    <source>
        <strain evidence="2 3">C231</strain>
    </source>
</reference>
<dbReference type="InterPro" id="IPR039261">
    <property type="entry name" value="FNR_nucleotide-bd"/>
</dbReference>
<dbReference type="GeneID" id="93973785"/>
<dbReference type="Gene3D" id="3.40.50.80">
    <property type="entry name" value="Nucleotide-binding domain of ferredoxin-NADP reductase (FNR) module"/>
    <property type="match status" value="1"/>
</dbReference>
<dbReference type="STRING" id="681645.CpC231_1874"/>
<gene>
    <name evidence="2" type="ORF">CPC231_09505</name>
</gene>
<evidence type="ECO:0000256" key="1">
    <source>
        <dbReference type="ARBA" id="ARBA00001974"/>
    </source>
</evidence>
<dbReference type="SUPFAM" id="SSF63380">
    <property type="entry name" value="Riboflavin synthase domain-like"/>
    <property type="match status" value="1"/>
</dbReference>
<proteinExistence type="predicted"/>
<accession>D9QCQ3</accession>